<dbReference type="PRINTS" id="PR00258">
    <property type="entry name" value="SPERACTRCPTR"/>
</dbReference>
<proteinExistence type="predicted"/>
<evidence type="ECO:0000256" key="3">
    <source>
        <dbReference type="SAM" id="SignalP"/>
    </source>
</evidence>
<dbReference type="SUPFAM" id="SSF56487">
    <property type="entry name" value="SRCR-like"/>
    <property type="match status" value="2"/>
</dbReference>
<dbReference type="GO" id="GO:0016020">
    <property type="term" value="C:membrane"/>
    <property type="evidence" value="ECO:0007669"/>
    <property type="project" value="InterPro"/>
</dbReference>
<keyword evidence="1" id="KW-1015">Disulfide bond</keyword>
<feature type="region of interest" description="Disordered" evidence="2">
    <location>
        <begin position="460"/>
        <end position="486"/>
    </location>
</feature>
<dbReference type="PROSITE" id="PS00420">
    <property type="entry name" value="SRCR_1"/>
    <property type="match status" value="1"/>
</dbReference>
<dbReference type="Pfam" id="PF00530">
    <property type="entry name" value="SRCR"/>
    <property type="match status" value="2"/>
</dbReference>
<feature type="domain" description="SRCR" evidence="4">
    <location>
        <begin position="222"/>
        <end position="340"/>
    </location>
</feature>
<dbReference type="PANTHER" id="PTHR48071">
    <property type="entry name" value="SRCR DOMAIN-CONTAINING PROTEIN"/>
    <property type="match status" value="1"/>
</dbReference>
<evidence type="ECO:0000256" key="2">
    <source>
        <dbReference type="SAM" id="MobiDB-lite"/>
    </source>
</evidence>
<feature type="domain" description="SRCR" evidence="4">
    <location>
        <begin position="111"/>
        <end position="216"/>
    </location>
</feature>
<comment type="caution">
    <text evidence="5">The sequence shown here is derived from an EMBL/GenBank/DDBJ whole genome shotgun (WGS) entry which is preliminary data.</text>
</comment>
<keyword evidence="6" id="KW-1185">Reference proteome</keyword>
<keyword evidence="3" id="KW-0732">Signal</keyword>
<feature type="chain" id="PRO_5032385572" description="SRCR domain-containing protein" evidence="3">
    <location>
        <begin position="21"/>
        <end position="496"/>
    </location>
</feature>
<organism evidence="5 6">
    <name type="scientific">Chlamydomonas schloesseri</name>
    <dbReference type="NCBI Taxonomy" id="2026947"/>
    <lineage>
        <taxon>Eukaryota</taxon>
        <taxon>Viridiplantae</taxon>
        <taxon>Chlorophyta</taxon>
        <taxon>core chlorophytes</taxon>
        <taxon>Chlorophyceae</taxon>
        <taxon>CS clade</taxon>
        <taxon>Chlamydomonadales</taxon>
        <taxon>Chlamydomonadaceae</taxon>
        <taxon>Chlamydomonas</taxon>
    </lineage>
</organism>
<reference evidence="5" key="1">
    <citation type="journal article" date="2020" name="bioRxiv">
        <title>Comparative genomics of Chlamydomonas.</title>
        <authorList>
            <person name="Craig R.J."/>
            <person name="Hasan A.R."/>
            <person name="Ness R.W."/>
            <person name="Keightley P.D."/>
        </authorList>
    </citation>
    <scope>NUCLEOTIDE SEQUENCE</scope>
    <source>
        <strain evidence="5">CCAP 11/173</strain>
    </source>
</reference>
<dbReference type="Proteomes" id="UP000613740">
    <property type="component" value="Unassembled WGS sequence"/>
</dbReference>
<evidence type="ECO:0000256" key="1">
    <source>
        <dbReference type="ARBA" id="ARBA00023157"/>
    </source>
</evidence>
<evidence type="ECO:0000259" key="4">
    <source>
        <dbReference type="PROSITE" id="PS50287"/>
    </source>
</evidence>
<dbReference type="InterPro" id="IPR036772">
    <property type="entry name" value="SRCR-like_dom_sf"/>
</dbReference>
<name>A0A835WSU8_9CHLO</name>
<dbReference type="InterPro" id="IPR001190">
    <property type="entry name" value="SRCR"/>
</dbReference>
<dbReference type="SMART" id="SM00202">
    <property type="entry name" value="SR"/>
    <property type="match status" value="2"/>
</dbReference>
<dbReference type="Gene3D" id="3.10.250.10">
    <property type="entry name" value="SRCR-like domain"/>
    <property type="match status" value="2"/>
</dbReference>
<evidence type="ECO:0000313" key="5">
    <source>
        <dbReference type="EMBL" id="KAG2452764.1"/>
    </source>
</evidence>
<protein>
    <recommendedName>
        <fullName evidence="4">SRCR domain-containing protein</fullName>
    </recommendedName>
</protein>
<dbReference type="PANTHER" id="PTHR48071:SF18">
    <property type="entry name" value="DELETED IN MALIGNANT BRAIN TUMORS 1 PROTEIN-RELATED"/>
    <property type="match status" value="1"/>
</dbReference>
<dbReference type="PROSITE" id="PS50287">
    <property type="entry name" value="SRCR_2"/>
    <property type="match status" value="2"/>
</dbReference>
<dbReference type="OrthoDB" id="547207at2759"/>
<gene>
    <name evidence="5" type="ORF">HYH02_002994</name>
</gene>
<feature type="signal peptide" evidence="3">
    <location>
        <begin position="1"/>
        <end position="20"/>
    </location>
</feature>
<evidence type="ECO:0000313" key="6">
    <source>
        <dbReference type="Proteomes" id="UP000613740"/>
    </source>
</evidence>
<dbReference type="EMBL" id="JAEHOD010000005">
    <property type="protein sequence ID" value="KAG2452764.1"/>
    <property type="molecule type" value="Genomic_DNA"/>
</dbReference>
<sequence>MLRLVVALALAFWAVPRVAGQSAKAVYKAWSLYKDGPWVSERNPTPGAVLAALQLNDPPAGIVVTRLTCTGSEARVGACGFATAASDPAAIANCNLALSAGVRCYEADFKVRLVQGSTTTGNSEGRLETWVNKGWGLVGETAFDARDAQVVCRQLGLPFAGAVVVAGGAMPYGAPPAGRQVAVDDLHCVGDEGNIGLCGRGPVTNPDVAHVSVQCREGDFAARLTGGEHPSEGRLEVYVGGKWGTVCTDRFDRSAMFTVCRQLGFSTSEELGPTFKSYNVTGWPAVPRPDNTTRPALIRLSSCPDDASSLAQCASDRPGSNNLTAAYECSSGSDVVVSCYQVTLLTPDTEPRALCNDPWATGVSVVPDRDSTTLLVGELDDSSAGPRSQDALLVSYKADGTLVGHVAFGQPWSSDFSSRGGAVTFGATPRPGALLLADVTGDGRDDLVALFDDHVSSAAKLWSPPGGRSNQPGPRQQPQKGYCWYNNAGPSGLTNH</sequence>
<dbReference type="AlphaFoldDB" id="A0A835WSU8"/>
<accession>A0A835WSU8</accession>
<feature type="compositionally biased region" description="Polar residues" evidence="2">
    <location>
        <begin position="468"/>
        <end position="479"/>
    </location>
</feature>